<dbReference type="Gene3D" id="3.90.226.10">
    <property type="entry name" value="2-enoyl-CoA Hydratase, Chain A, domain 1"/>
    <property type="match status" value="1"/>
</dbReference>
<dbReference type="Proteomes" id="UP001060012">
    <property type="component" value="Chromosome"/>
</dbReference>
<dbReference type="Pfam" id="PF03572">
    <property type="entry name" value="Peptidase_S41"/>
    <property type="match status" value="1"/>
</dbReference>
<reference evidence="8" key="1">
    <citation type="submission" date="2022-07" db="EMBL/GenBank/DDBJ databases">
        <title>Arcobacter roscoffensis sp. nov., a marine bacterium isolated from coastal seawater collected from Roscoff, France.</title>
        <authorList>
            <person name="Pascual J."/>
            <person name="Lepeaux C."/>
            <person name="Methner A."/>
            <person name="Overmann J."/>
        </authorList>
    </citation>
    <scope>NUCLEOTIDE SEQUENCE</scope>
    <source>
        <strain evidence="8">ARW1-2F2</strain>
    </source>
</reference>
<keyword evidence="6" id="KW-0732">Signal</keyword>
<evidence type="ECO:0000256" key="4">
    <source>
        <dbReference type="ARBA" id="ARBA00022825"/>
    </source>
</evidence>
<accession>A0ABY5E7Q3</accession>
<dbReference type="Pfam" id="PF13180">
    <property type="entry name" value="PDZ_2"/>
    <property type="match status" value="1"/>
</dbReference>
<feature type="domain" description="PDZ" evidence="7">
    <location>
        <begin position="85"/>
        <end position="165"/>
    </location>
</feature>
<evidence type="ECO:0000259" key="7">
    <source>
        <dbReference type="PROSITE" id="PS50106"/>
    </source>
</evidence>
<gene>
    <name evidence="8" type="ORF">NJU99_01445</name>
</gene>
<feature type="signal peptide" evidence="6">
    <location>
        <begin position="1"/>
        <end position="20"/>
    </location>
</feature>
<dbReference type="PANTHER" id="PTHR32060">
    <property type="entry name" value="TAIL-SPECIFIC PROTEASE"/>
    <property type="match status" value="1"/>
</dbReference>
<name>A0ABY5E7Q3_9BACT</name>
<keyword evidence="9" id="KW-1185">Reference proteome</keyword>
<dbReference type="CDD" id="cd06782">
    <property type="entry name" value="cpPDZ_CPP-like"/>
    <property type="match status" value="1"/>
</dbReference>
<organism evidence="8 9">
    <name type="scientific">Arcobacter roscoffensis</name>
    <dbReference type="NCBI Taxonomy" id="2961520"/>
    <lineage>
        <taxon>Bacteria</taxon>
        <taxon>Pseudomonadati</taxon>
        <taxon>Campylobacterota</taxon>
        <taxon>Epsilonproteobacteria</taxon>
        <taxon>Campylobacterales</taxon>
        <taxon>Arcobacteraceae</taxon>
        <taxon>Arcobacter</taxon>
    </lineage>
</organism>
<dbReference type="Gene3D" id="3.30.750.44">
    <property type="match status" value="1"/>
</dbReference>
<dbReference type="InterPro" id="IPR005151">
    <property type="entry name" value="Tail-specific_protease"/>
</dbReference>
<dbReference type="EMBL" id="CP100595">
    <property type="protein sequence ID" value="UTJ06776.1"/>
    <property type="molecule type" value="Genomic_DNA"/>
</dbReference>
<keyword evidence="2 5" id="KW-0645">Protease</keyword>
<dbReference type="InterPro" id="IPR029045">
    <property type="entry name" value="ClpP/crotonase-like_dom_sf"/>
</dbReference>
<evidence type="ECO:0000256" key="6">
    <source>
        <dbReference type="SAM" id="SignalP"/>
    </source>
</evidence>
<dbReference type="SUPFAM" id="SSF50156">
    <property type="entry name" value="PDZ domain-like"/>
    <property type="match status" value="1"/>
</dbReference>
<evidence type="ECO:0000256" key="5">
    <source>
        <dbReference type="RuleBase" id="RU004404"/>
    </source>
</evidence>
<dbReference type="PROSITE" id="PS50106">
    <property type="entry name" value="PDZ"/>
    <property type="match status" value="1"/>
</dbReference>
<evidence type="ECO:0000256" key="2">
    <source>
        <dbReference type="ARBA" id="ARBA00022670"/>
    </source>
</evidence>
<dbReference type="PANTHER" id="PTHR32060:SF30">
    <property type="entry name" value="CARBOXY-TERMINAL PROCESSING PROTEASE CTPA"/>
    <property type="match status" value="1"/>
</dbReference>
<dbReference type="InterPro" id="IPR036034">
    <property type="entry name" value="PDZ_sf"/>
</dbReference>
<dbReference type="SMART" id="SM00228">
    <property type="entry name" value="PDZ"/>
    <property type="match status" value="1"/>
</dbReference>
<comment type="similarity">
    <text evidence="1 5">Belongs to the peptidase S41A family.</text>
</comment>
<feature type="chain" id="PRO_5046565035" evidence="6">
    <location>
        <begin position="21"/>
        <end position="433"/>
    </location>
</feature>
<keyword evidence="4 5" id="KW-0720">Serine protease</keyword>
<protein>
    <submittedName>
        <fullName evidence="8">S41 family peptidase</fullName>
    </submittedName>
</protein>
<dbReference type="CDD" id="cd07560">
    <property type="entry name" value="Peptidase_S41_CPP"/>
    <property type="match status" value="1"/>
</dbReference>
<evidence type="ECO:0000313" key="8">
    <source>
        <dbReference type="EMBL" id="UTJ06776.1"/>
    </source>
</evidence>
<evidence type="ECO:0000313" key="9">
    <source>
        <dbReference type="Proteomes" id="UP001060012"/>
    </source>
</evidence>
<evidence type="ECO:0000256" key="3">
    <source>
        <dbReference type="ARBA" id="ARBA00022801"/>
    </source>
</evidence>
<proteinExistence type="inferred from homology"/>
<dbReference type="NCBIfam" id="TIGR00225">
    <property type="entry name" value="prc"/>
    <property type="match status" value="1"/>
</dbReference>
<dbReference type="RefSeq" id="WP_254576955.1">
    <property type="nucleotide sequence ID" value="NZ_CP100595.1"/>
</dbReference>
<dbReference type="SUPFAM" id="SSF52096">
    <property type="entry name" value="ClpP/crotonase"/>
    <property type="match status" value="1"/>
</dbReference>
<dbReference type="SMART" id="SM00245">
    <property type="entry name" value="TSPc"/>
    <property type="match status" value="1"/>
</dbReference>
<sequence>MKKLILASTLVITLTQAVFAKNSEQEEQEPTRFESLSKMTKVIGTVEKYYVDDIKLQEIVNKSLKGLMQELDAHSSFLDKKSSKEMSIQTKGEFGGLGITVGMREGALTVISPIDDTPAYKAGIKASDIILKIDNNATLNMTLDEAVSLMRGKPKTDILLTIVREGENKPLKIKITRDIIKVESVFAKKIENEKLLYLRVSSFDSKVVSGLEKAIKDNNKDIDGIVLDLRNNPGGLLSQAIGTVDLFIDKGIIVSQKGRDESTEEKFSATTSSTITKKPVVVLVNAGSASASEIVSGSLQDHKRAIVIGEKTFGKGSVQAVLPITNDRSENIKLTIAKYYLPSGRTIQATGVTPDVIAYSGEVPQDTNSEFKIKEADLKKHLEGELEKVDSKKEVKKSEKKSDKKIISKEDITKDNQLNTSIGILKSLIIMNK</sequence>
<dbReference type="InterPro" id="IPR004447">
    <property type="entry name" value="Peptidase_S41A"/>
</dbReference>
<keyword evidence="3 5" id="KW-0378">Hydrolase</keyword>
<evidence type="ECO:0000256" key="1">
    <source>
        <dbReference type="ARBA" id="ARBA00009179"/>
    </source>
</evidence>
<dbReference type="InterPro" id="IPR001478">
    <property type="entry name" value="PDZ"/>
</dbReference>
<dbReference type="Gene3D" id="2.30.42.10">
    <property type="match status" value="1"/>
</dbReference>